<dbReference type="Gene3D" id="2.60.120.200">
    <property type="match status" value="1"/>
</dbReference>
<dbReference type="AlphaFoldDB" id="A9VAB4"/>
<sequence>MAVAGPRGWIWGVLCLVMAGVWAKETVLLRETFEDYSLNQWTRSGATKPGASADIAQYAGRWALSNGSLVMKGANQHYGLAKALDSPFSFKNGLPLVVQYEVRFRQVMVCGGAYIKLLESTADLTQLNDKAPFTIMFGPDKCGDDAKLHFIFRYPHPRTGVMREVHARRIENVEKLIYTDKKTHLVTLVLKPSGEFALRIDRKQVLQGDMASSEDCDPPLLPPAEIPDPSDQKPADWVDEEFIDDPTDQKPADWDEEAPQYIPDPTAQKPELWDENEPSMIPDPASERPMDWDDEEDGVWESPRIPNPKCEMHGCGPWTAPSVANPQFRGVWQPRRLPNPDYFEDAAPFDKLRDIGAVAFELWTITPDVHFDNLIVTTDEAEADQMARELWLPKHTNESSGEWHFGPFEPIVELLLEWIDEANANPLLYILYTAGLSLVAALLILVCSPSNDATPSSATGQKQENNARAHARDEQDDGPTSPASEPTANVRRRHTRASAE</sequence>
<dbReference type="GeneID" id="5894924"/>
<evidence type="ECO:0000313" key="11">
    <source>
        <dbReference type="EMBL" id="EDQ85457.1"/>
    </source>
</evidence>
<dbReference type="InterPro" id="IPR013320">
    <property type="entry name" value="ConA-like_dom_sf"/>
</dbReference>
<feature type="region of interest" description="Disordered" evidence="10">
    <location>
        <begin position="453"/>
        <end position="500"/>
    </location>
</feature>
<dbReference type="RefSeq" id="XP_001749648.1">
    <property type="nucleotide sequence ID" value="XM_001749596.1"/>
</dbReference>
<dbReference type="OMA" id="QWEVDEM"/>
<keyword evidence="3" id="KW-0812">Transmembrane</keyword>
<dbReference type="SUPFAM" id="SSF63887">
    <property type="entry name" value="P-domain of calnexin/calreticulin"/>
    <property type="match status" value="1"/>
</dbReference>
<dbReference type="InterPro" id="IPR009033">
    <property type="entry name" value="Calreticulin/calnexin_P_dom_sf"/>
</dbReference>
<feature type="disulfide bond" evidence="8">
    <location>
        <begin position="110"/>
        <end position="142"/>
    </location>
</feature>
<feature type="compositionally biased region" description="Polar residues" evidence="10">
    <location>
        <begin position="453"/>
        <end position="464"/>
    </location>
</feature>
<evidence type="ECO:0000256" key="9">
    <source>
        <dbReference type="RuleBase" id="RU362126"/>
    </source>
</evidence>
<dbReference type="Gene3D" id="2.10.250.10">
    <property type="entry name" value="Calreticulin/calnexin, P domain"/>
    <property type="match status" value="1"/>
</dbReference>
<dbReference type="FunCoup" id="A9VAB4">
    <property type="interactions" value="1388"/>
</dbReference>
<dbReference type="eggNOG" id="KOG0675">
    <property type="taxonomic scope" value="Eukaryota"/>
</dbReference>
<name>A9VAB4_MONBE</name>
<evidence type="ECO:0000256" key="8">
    <source>
        <dbReference type="PIRSR" id="PIRSR601580-3"/>
    </source>
</evidence>
<keyword evidence="9" id="KW-0732">Signal</keyword>
<proteinExistence type="inferred from homology"/>
<evidence type="ECO:0008006" key="13">
    <source>
        <dbReference type="Google" id="ProtNLM"/>
    </source>
</evidence>
<feature type="region of interest" description="Disordered" evidence="10">
    <location>
        <begin position="209"/>
        <end position="298"/>
    </location>
</feature>
<dbReference type="GO" id="GO:0006457">
    <property type="term" value="P:protein folding"/>
    <property type="evidence" value="ECO:0000318"/>
    <property type="project" value="GO_Central"/>
</dbReference>
<accession>A9VAB4</accession>
<keyword evidence="6" id="KW-0472">Membrane</keyword>
<dbReference type="InterPro" id="IPR018124">
    <property type="entry name" value="Calret/calnex_CS"/>
</dbReference>
<protein>
    <recommendedName>
        <fullName evidence="13">Calnexin</fullName>
    </recommendedName>
</protein>
<dbReference type="STRING" id="81824.A9VAB4"/>
<comment type="subcellular location">
    <subcellularLocation>
        <location evidence="1">Endoplasmic reticulum membrane</location>
        <topology evidence="1">Single-pass membrane protein</topology>
    </subcellularLocation>
</comment>
<evidence type="ECO:0000256" key="5">
    <source>
        <dbReference type="ARBA" id="ARBA00022989"/>
    </source>
</evidence>
<dbReference type="GO" id="GO:0005509">
    <property type="term" value="F:calcium ion binding"/>
    <property type="evidence" value="ECO:0000318"/>
    <property type="project" value="GO_Central"/>
</dbReference>
<dbReference type="PRINTS" id="PR00626">
    <property type="entry name" value="CALRETICULIN"/>
</dbReference>
<evidence type="ECO:0000256" key="4">
    <source>
        <dbReference type="ARBA" id="ARBA00022824"/>
    </source>
</evidence>
<dbReference type="PANTHER" id="PTHR11073:SF1">
    <property type="entry name" value="CALNEXIN 14D-RELATED"/>
    <property type="match status" value="1"/>
</dbReference>
<dbReference type="PROSITE" id="PS00804">
    <property type="entry name" value="CALRETICULIN_2"/>
    <property type="match status" value="1"/>
</dbReference>
<dbReference type="GO" id="GO:0036503">
    <property type="term" value="P:ERAD pathway"/>
    <property type="evidence" value="ECO:0000318"/>
    <property type="project" value="GO_Central"/>
</dbReference>
<evidence type="ECO:0000256" key="3">
    <source>
        <dbReference type="ARBA" id="ARBA00022692"/>
    </source>
</evidence>
<dbReference type="InterPro" id="IPR001580">
    <property type="entry name" value="Calret/calnex"/>
</dbReference>
<feature type="compositionally biased region" description="Acidic residues" evidence="10">
    <location>
        <begin position="237"/>
        <end position="246"/>
    </location>
</feature>
<keyword evidence="8" id="KW-1015">Disulfide bond</keyword>
<dbReference type="GO" id="GO:0051082">
    <property type="term" value="F:unfolded protein binding"/>
    <property type="evidence" value="ECO:0007669"/>
    <property type="project" value="InterPro"/>
</dbReference>
<evidence type="ECO:0000256" key="6">
    <source>
        <dbReference type="ARBA" id="ARBA00023136"/>
    </source>
</evidence>
<keyword evidence="12" id="KW-1185">Reference proteome</keyword>
<keyword evidence="7 9" id="KW-0143">Chaperone</keyword>
<evidence type="ECO:0000256" key="10">
    <source>
        <dbReference type="SAM" id="MobiDB-lite"/>
    </source>
</evidence>
<feature type="chain" id="PRO_5005122276" description="Calnexin" evidence="9">
    <location>
        <begin position="24"/>
        <end position="500"/>
    </location>
</feature>
<dbReference type="EMBL" id="CH991573">
    <property type="protein sequence ID" value="EDQ85457.1"/>
    <property type="molecule type" value="Genomic_DNA"/>
</dbReference>
<dbReference type="PANTHER" id="PTHR11073">
    <property type="entry name" value="CALRETICULIN AND CALNEXIN"/>
    <property type="match status" value="1"/>
</dbReference>
<evidence type="ECO:0000256" key="1">
    <source>
        <dbReference type="ARBA" id="ARBA00004389"/>
    </source>
</evidence>
<evidence type="ECO:0000313" key="12">
    <source>
        <dbReference type="Proteomes" id="UP000001357"/>
    </source>
</evidence>
<reference evidence="11 12" key="1">
    <citation type="journal article" date="2008" name="Nature">
        <title>The genome of the choanoflagellate Monosiga brevicollis and the origin of metazoans.</title>
        <authorList>
            <consortium name="JGI Sequencing"/>
            <person name="King N."/>
            <person name="Westbrook M.J."/>
            <person name="Young S.L."/>
            <person name="Kuo A."/>
            <person name="Abedin M."/>
            <person name="Chapman J."/>
            <person name="Fairclough S."/>
            <person name="Hellsten U."/>
            <person name="Isogai Y."/>
            <person name="Letunic I."/>
            <person name="Marr M."/>
            <person name="Pincus D."/>
            <person name="Putnam N."/>
            <person name="Rokas A."/>
            <person name="Wright K.J."/>
            <person name="Zuzow R."/>
            <person name="Dirks W."/>
            <person name="Good M."/>
            <person name="Goodstein D."/>
            <person name="Lemons D."/>
            <person name="Li W."/>
            <person name="Lyons J.B."/>
            <person name="Morris A."/>
            <person name="Nichols S."/>
            <person name="Richter D.J."/>
            <person name="Salamov A."/>
            <person name="Bork P."/>
            <person name="Lim W.A."/>
            <person name="Manning G."/>
            <person name="Miller W.T."/>
            <person name="McGinnis W."/>
            <person name="Shapiro H."/>
            <person name="Tjian R."/>
            <person name="Grigoriev I.V."/>
            <person name="Rokhsar D."/>
        </authorList>
    </citation>
    <scope>NUCLEOTIDE SEQUENCE [LARGE SCALE GENOMIC DNA]</scope>
    <source>
        <strain evidence="12">MX1 / ATCC 50154</strain>
    </source>
</reference>
<keyword evidence="4 9" id="KW-0256">Endoplasmic reticulum</keyword>
<dbReference type="KEGG" id="mbr:MONBRDRAFT_29170"/>
<dbReference type="InParanoid" id="A9VAB4"/>
<gene>
    <name evidence="11" type="ORF">MONBRDRAFT_29170</name>
</gene>
<dbReference type="GO" id="GO:0005789">
    <property type="term" value="C:endoplasmic reticulum membrane"/>
    <property type="evidence" value="ECO:0000318"/>
    <property type="project" value="GO_Central"/>
</dbReference>
<evidence type="ECO:0000256" key="2">
    <source>
        <dbReference type="ARBA" id="ARBA00010983"/>
    </source>
</evidence>
<dbReference type="Pfam" id="PF00262">
    <property type="entry name" value="Calreticulin"/>
    <property type="match status" value="1"/>
</dbReference>
<dbReference type="SUPFAM" id="SSF49899">
    <property type="entry name" value="Concanavalin A-like lectins/glucanases"/>
    <property type="match status" value="1"/>
</dbReference>
<keyword evidence="5" id="KW-1133">Transmembrane helix</keyword>
<feature type="signal peptide" evidence="9">
    <location>
        <begin position="1"/>
        <end position="23"/>
    </location>
</feature>
<comment type="similarity">
    <text evidence="2 9">Belongs to the calreticulin family.</text>
</comment>
<evidence type="ECO:0000256" key="7">
    <source>
        <dbReference type="ARBA" id="ARBA00023186"/>
    </source>
</evidence>
<organism evidence="11 12">
    <name type="scientific">Monosiga brevicollis</name>
    <name type="common">Choanoflagellate</name>
    <dbReference type="NCBI Taxonomy" id="81824"/>
    <lineage>
        <taxon>Eukaryota</taxon>
        <taxon>Choanoflagellata</taxon>
        <taxon>Craspedida</taxon>
        <taxon>Salpingoecidae</taxon>
        <taxon>Monosiga</taxon>
    </lineage>
</organism>
<feature type="compositionally biased region" description="Basic residues" evidence="10">
    <location>
        <begin position="490"/>
        <end position="500"/>
    </location>
</feature>
<dbReference type="Proteomes" id="UP000001357">
    <property type="component" value="Unassembled WGS sequence"/>
</dbReference>